<name>L2FB20_9GAMM</name>
<proteinExistence type="predicted"/>
<dbReference type="AlphaFoldDB" id="L2FB20"/>
<dbReference type="RefSeq" id="WP_009767451.1">
    <property type="nucleotide sequence ID" value="NZ_ANIN01000001.1"/>
</dbReference>
<gene>
    <name evidence="1" type="ORF">MOMA_04485</name>
</gene>
<dbReference type="Proteomes" id="UP000023795">
    <property type="component" value="Unassembled WGS sequence"/>
</dbReference>
<protein>
    <submittedName>
        <fullName evidence="1">Uncharacterized protein</fullName>
    </submittedName>
</protein>
<accession>L2FB20</accession>
<keyword evidence="2" id="KW-1185">Reference proteome</keyword>
<reference evidence="1 2" key="1">
    <citation type="journal article" date="2013" name="Genome Announc.">
        <title>Genome Sequence of Moraxella macacae 0408225, a Novel Bacterial Species Isolated from a Cynomolgus Macaque with Epistaxis.</title>
        <authorList>
            <person name="Ladner J.T."/>
            <person name="Whitehouse C.A."/>
            <person name="Koroleva G.I."/>
            <person name="Palacios G.F."/>
        </authorList>
    </citation>
    <scope>NUCLEOTIDE SEQUENCE [LARGE SCALE GENOMIC DNA]</scope>
    <source>
        <strain evidence="1 2">0408225</strain>
    </source>
</reference>
<dbReference type="STRING" id="1230338.MOMA_04485"/>
<sequence length="123" mass="14759">MSNLYMIISEKRIDFLPKERYLKFTEYTNKENLFVYTRYDYSLDMVNLICNNQYKISNNGKVLIRKILSDQNYVYWSNIQLVNHMGEEEAYFGCLKTIKDKNFINKSNLDDVFNINSLYCLIS</sequence>
<evidence type="ECO:0000313" key="1">
    <source>
        <dbReference type="EMBL" id="ELA09633.1"/>
    </source>
</evidence>
<dbReference type="EMBL" id="ANIN01000001">
    <property type="protein sequence ID" value="ELA09633.1"/>
    <property type="molecule type" value="Genomic_DNA"/>
</dbReference>
<dbReference type="OrthoDB" id="6717525at2"/>
<evidence type="ECO:0000313" key="2">
    <source>
        <dbReference type="Proteomes" id="UP000023795"/>
    </source>
</evidence>
<comment type="caution">
    <text evidence="1">The sequence shown here is derived from an EMBL/GenBank/DDBJ whole genome shotgun (WGS) entry which is preliminary data.</text>
</comment>
<organism evidence="1 2">
    <name type="scientific">Moraxella macacae 0408225</name>
    <dbReference type="NCBI Taxonomy" id="1230338"/>
    <lineage>
        <taxon>Bacteria</taxon>
        <taxon>Pseudomonadati</taxon>
        <taxon>Pseudomonadota</taxon>
        <taxon>Gammaproteobacteria</taxon>
        <taxon>Moraxellales</taxon>
        <taxon>Moraxellaceae</taxon>
        <taxon>Moraxella</taxon>
    </lineage>
</organism>